<keyword evidence="1" id="KW-1133">Transmembrane helix</keyword>
<protein>
    <submittedName>
        <fullName evidence="3">VPLPA-CTERM sorting domain-containing protein</fullName>
    </submittedName>
</protein>
<proteinExistence type="predicted"/>
<evidence type="ECO:0000313" key="3">
    <source>
        <dbReference type="EMBL" id="MCQ0969459.1"/>
    </source>
</evidence>
<comment type="caution">
    <text evidence="3">The sequence shown here is derived from an EMBL/GenBank/DDBJ whole genome shotgun (WGS) entry which is preliminary data.</text>
</comment>
<keyword evidence="2" id="KW-0732">Signal</keyword>
<dbReference type="RefSeq" id="WP_255328411.1">
    <property type="nucleotide sequence ID" value="NZ_JAKZEU010000001.1"/>
</dbReference>
<keyword evidence="1" id="KW-0472">Membrane</keyword>
<keyword evidence="1" id="KW-0812">Transmembrane</keyword>
<sequence length="201" mass="20593">MKTLSTIAALLICTVPAGAATFNFGSAPNAGSNTWTVDGVTTKATAGTYRDFPNPDTIICSDCETVTRNSSGLGVSSHLFDTGDIDGSVKNDLLTLTFNSVVNFGSVVFSGWGSGDSFDLFIDGLLVDPEERAANSSGYYSLAGLMGTSISFGADAGLLGGSFDRYRISSIDVAPVPLPAAGLMLLGGLGGLAAMRRRAKG</sequence>
<gene>
    <name evidence="3" type="ORF">MLD63_03270</name>
</gene>
<evidence type="ECO:0000256" key="1">
    <source>
        <dbReference type="SAM" id="Phobius"/>
    </source>
</evidence>
<name>A0ABT1MMX3_9RHOB</name>
<dbReference type="NCBIfam" id="TIGR03370">
    <property type="entry name" value="VPLPA-CTERM"/>
    <property type="match status" value="1"/>
</dbReference>
<organism evidence="3 4">
    <name type="scientific">Paracoccus albicereus</name>
    <dbReference type="NCBI Taxonomy" id="2922394"/>
    <lineage>
        <taxon>Bacteria</taxon>
        <taxon>Pseudomonadati</taxon>
        <taxon>Pseudomonadota</taxon>
        <taxon>Alphaproteobacteria</taxon>
        <taxon>Rhodobacterales</taxon>
        <taxon>Paracoccaceae</taxon>
        <taxon>Paracoccus</taxon>
    </lineage>
</organism>
<evidence type="ECO:0000256" key="2">
    <source>
        <dbReference type="SAM" id="SignalP"/>
    </source>
</evidence>
<dbReference type="InterPro" id="IPR022472">
    <property type="entry name" value="VPLPA-CTERM"/>
</dbReference>
<keyword evidence="3" id="KW-0614">Plasmid</keyword>
<evidence type="ECO:0000313" key="4">
    <source>
        <dbReference type="Proteomes" id="UP001203945"/>
    </source>
</evidence>
<dbReference type="EMBL" id="JAKZEU010000001">
    <property type="protein sequence ID" value="MCQ0969459.1"/>
    <property type="molecule type" value="Genomic_DNA"/>
</dbReference>
<keyword evidence="4" id="KW-1185">Reference proteome</keyword>
<feature type="transmembrane region" description="Helical" evidence="1">
    <location>
        <begin position="176"/>
        <end position="195"/>
    </location>
</feature>
<accession>A0ABT1MMX3</accession>
<geneLocation type="plasmid" evidence="3">
    <name>unnamed1</name>
</geneLocation>
<dbReference type="Proteomes" id="UP001203945">
    <property type="component" value="Unassembled WGS sequence"/>
</dbReference>
<feature type="chain" id="PRO_5045562619" evidence="2">
    <location>
        <begin position="20"/>
        <end position="201"/>
    </location>
</feature>
<feature type="signal peptide" evidence="2">
    <location>
        <begin position="1"/>
        <end position="19"/>
    </location>
</feature>
<reference evidence="3 4" key="1">
    <citation type="submission" date="2022-03" db="EMBL/GenBank/DDBJ databases">
        <authorList>
            <person name="He Y."/>
        </authorList>
    </citation>
    <scope>NUCLEOTIDE SEQUENCE [LARGE SCALE GENOMIC DNA]</scope>
    <source>
        <strain evidence="3 4">TK19116</strain>
        <plasmid evidence="3">unnamed1</plasmid>
    </source>
</reference>